<comment type="caution">
    <text evidence="1">The sequence shown here is derived from an EMBL/GenBank/DDBJ whole genome shotgun (WGS) entry which is preliminary data.</text>
</comment>
<dbReference type="AlphaFoldDB" id="A0AAV7NXU2"/>
<keyword evidence="2" id="KW-1185">Reference proteome</keyword>
<reference evidence="1" key="1">
    <citation type="journal article" date="2022" name="bioRxiv">
        <title>Sequencing and chromosome-scale assembly of the giantPleurodeles waltlgenome.</title>
        <authorList>
            <person name="Brown T."/>
            <person name="Elewa A."/>
            <person name="Iarovenko S."/>
            <person name="Subramanian E."/>
            <person name="Araus A.J."/>
            <person name="Petzold A."/>
            <person name="Susuki M."/>
            <person name="Suzuki K.-i.T."/>
            <person name="Hayashi T."/>
            <person name="Toyoda A."/>
            <person name="Oliveira C."/>
            <person name="Osipova E."/>
            <person name="Leigh N.D."/>
            <person name="Simon A."/>
            <person name="Yun M.H."/>
        </authorList>
    </citation>
    <scope>NUCLEOTIDE SEQUENCE</scope>
    <source>
        <strain evidence="1">20211129_DDA</strain>
        <tissue evidence="1">Liver</tissue>
    </source>
</reference>
<dbReference type="EMBL" id="JANPWB010000012">
    <property type="protein sequence ID" value="KAJ1119404.1"/>
    <property type="molecule type" value="Genomic_DNA"/>
</dbReference>
<evidence type="ECO:0000313" key="1">
    <source>
        <dbReference type="EMBL" id="KAJ1119404.1"/>
    </source>
</evidence>
<dbReference type="Proteomes" id="UP001066276">
    <property type="component" value="Chromosome 8"/>
</dbReference>
<protein>
    <submittedName>
        <fullName evidence="1">Uncharacterized protein</fullName>
    </submittedName>
</protein>
<name>A0AAV7NXU2_PLEWA</name>
<gene>
    <name evidence="1" type="ORF">NDU88_007590</name>
</gene>
<proteinExistence type="predicted"/>
<sequence length="91" mass="10089">MEYDVLCASSGLPRPKGAHTVGARAPIAILGALTDISRTSGTFEELRCPPFPYPQLRSEWRVDGDKPYPNNALEPIRYSVAYEPFDHHTCA</sequence>
<accession>A0AAV7NXU2</accession>
<evidence type="ECO:0000313" key="2">
    <source>
        <dbReference type="Proteomes" id="UP001066276"/>
    </source>
</evidence>
<organism evidence="1 2">
    <name type="scientific">Pleurodeles waltl</name>
    <name type="common">Iberian ribbed newt</name>
    <dbReference type="NCBI Taxonomy" id="8319"/>
    <lineage>
        <taxon>Eukaryota</taxon>
        <taxon>Metazoa</taxon>
        <taxon>Chordata</taxon>
        <taxon>Craniata</taxon>
        <taxon>Vertebrata</taxon>
        <taxon>Euteleostomi</taxon>
        <taxon>Amphibia</taxon>
        <taxon>Batrachia</taxon>
        <taxon>Caudata</taxon>
        <taxon>Salamandroidea</taxon>
        <taxon>Salamandridae</taxon>
        <taxon>Pleurodelinae</taxon>
        <taxon>Pleurodeles</taxon>
    </lineage>
</organism>